<dbReference type="GO" id="GO:0046872">
    <property type="term" value="F:metal ion binding"/>
    <property type="evidence" value="ECO:0007669"/>
    <property type="project" value="UniProtKB-KW"/>
</dbReference>
<evidence type="ECO:0000256" key="2">
    <source>
        <dbReference type="ARBA" id="ARBA00022722"/>
    </source>
</evidence>
<evidence type="ECO:0000313" key="11">
    <source>
        <dbReference type="Proteomes" id="UP001431572"/>
    </source>
</evidence>
<evidence type="ECO:0000313" key="10">
    <source>
        <dbReference type="Proteomes" id="UP000521676"/>
    </source>
</evidence>
<dbReference type="EMBL" id="CP128399">
    <property type="protein sequence ID" value="WJW66929.1"/>
    <property type="molecule type" value="Genomic_DNA"/>
</dbReference>
<accession>A0A8T7LSP1</accession>
<evidence type="ECO:0000256" key="3">
    <source>
        <dbReference type="ARBA" id="ARBA00022723"/>
    </source>
</evidence>
<dbReference type="RefSeq" id="WP_341468822.1">
    <property type="nucleotide sequence ID" value="NZ_CP128399.1"/>
</dbReference>
<name>A0A8T7LSP1_9CHLR</name>
<dbReference type="EMBL" id="JACATZ010000001">
    <property type="protein sequence ID" value="NWJ45048.1"/>
    <property type="molecule type" value="Genomic_DNA"/>
</dbReference>
<dbReference type="GO" id="GO:0004518">
    <property type="term" value="F:nuclease activity"/>
    <property type="evidence" value="ECO:0007669"/>
    <property type="project" value="UniProtKB-KW"/>
</dbReference>
<dbReference type="GO" id="GO:0016787">
    <property type="term" value="F:hydrolase activity"/>
    <property type="evidence" value="ECO:0007669"/>
    <property type="project" value="UniProtKB-KW"/>
</dbReference>
<reference evidence="9" key="2">
    <citation type="journal article" date="2024" name="Nature">
        <title>Anoxygenic phototroph of the Chloroflexota uses a type I reaction centre.</title>
        <authorList>
            <person name="Tsuji J.M."/>
            <person name="Shaw N.A."/>
            <person name="Nagashima S."/>
            <person name="Venkiteswaran J.J."/>
            <person name="Schiff S.L."/>
            <person name="Watanabe T."/>
            <person name="Fukui M."/>
            <person name="Hanada S."/>
            <person name="Tank M."/>
            <person name="Neufeld J.D."/>
        </authorList>
    </citation>
    <scope>NUCLEOTIDE SEQUENCE</scope>
    <source>
        <strain evidence="9">L227-S17</strain>
    </source>
</reference>
<proteinExistence type="predicted"/>
<gene>
    <name evidence="8" type="ORF">HXX08_04130</name>
    <name evidence="9" type="ORF">OZ401_000174</name>
</gene>
<dbReference type="Gene3D" id="3.90.320.10">
    <property type="match status" value="1"/>
</dbReference>
<dbReference type="Proteomes" id="UP001431572">
    <property type="component" value="Chromosome 1"/>
</dbReference>
<keyword evidence="11" id="KW-1185">Reference proteome</keyword>
<evidence type="ECO:0000313" key="8">
    <source>
        <dbReference type="EMBL" id="NWJ45048.1"/>
    </source>
</evidence>
<comment type="cofactor">
    <cofactor evidence="1">
        <name>[4Fe-4S] cluster</name>
        <dbReference type="ChEBI" id="CHEBI:49883"/>
    </cofactor>
</comment>
<dbReference type="PANTHER" id="PTHR36531">
    <property type="entry name" value="CRISPR-ASSOCIATED EXONUCLEASE CAS4"/>
    <property type="match status" value="1"/>
</dbReference>
<dbReference type="AlphaFoldDB" id="A0A8T7LSP1"/>
<keyword evidence="4" id="KW-0378">Hydrolase</keyword>
<keyword evidence="3" id="KW-0479">Metal-binding</keyword>
<evidence type="ECO:0000256" key="5">
    <source>
        <dbReference type="ARBA" id="ARBA00023004"/>
    </source>
</evidence>
<dbReference type="GO" id="GO:0051536">
    <property type="term" value="F:iron-sulfur cluster binding"/>
    <property type="evidence" value="ECO:0007669"/>
    <property type="project" value="UniProtKB-KW"/>
</dbReference>
<evidence type="ECO:0000256" key="6">
    <source>
        <dbReference type="ARBA" id="ARBA00023014"/>
    </source>
</evidence>
<evidence type="ECO:0000259" key="7">
    <source>
        <dbReference type="Pfam" id="PF01930"/>
    </source>
</evidence>
<dbReference type="PANTHER" id="PTHR36531:SF6">
    <property type="entry name" value="DNA REPLICATION ATP-DEPENDENT HELICASE_NUCLEASE DNA2"/>
    <property type="match status" value="1"/>
</dbReference>
<evidence type="ECO:0000256" key="4">
    <source>
        <dbReference type="ARBA" id="ARBA00022801"/>
    </source>
</evidence>
<dbReference type="InterPro" id="IPR022765">
    <property type="entry name" value="Dna2/Cas4_DUF83"/>
</dbReference>
<organism evidence="8 10">
    <name type="scientific">Candidatus Chlorohelix allophototropha</name>
    <dbReference type="NCBI Taxonomy" id="3003348"/>
    <lineage>
        <taxon>Bacteria</taxon>
        <taxon>Bacillati</taxon>
        <taxon>Chloroflexota</taxon>
        <taxon>Chloroflexia</taxon>
        <taxon>Candidatus Chloroheliales</taxon>
        <taxon>Candidatus Chloroheliaceae</taxon>
        <taxon>Candidatus Chlorohelix</taxon>
    </lineage>
</organism>
<dbReference type="Pfam" id="PF01930">
    <property type="entry name" value="Cas_Cas4"/>
    <property type="match status" value="1"/>
</dbReference>
<dbReference type="Proteomes" id="UP000521676">
    <property type="component" value="Unassembled WGS sequence"/>
</dbReference>
<keyword evidence="6" id="KW-0411">Iron-sulfur</keyword>
<protein>
    <submittedName>
        <fullName evidence="8">Dna2/Cas4 domain-containing protein</fullName>
    </submittedName>
</protein>
<keyword evidence="5" id="KW-0408">Iron</keyword>
<feature type="domain" description="DUF83" evidence="7">
    <location>
        <begin position="60"/>
        <end position="176"/>
    </location>
</feature>
<sequence length="177" mass="20626">MLWLIATALILLVVGLLFVRWSRNAANSTGLPFQYRIVYSDTEGWERVEKSLYSARHNLTGKPDYIVKTRTGFIPIEVKPKRTAPQPYYSDILQLAAYCLLLEEDWHKKPAYGILRYAQQTFRIEWDSVLQTELLEIISEMRELEKYAATPGCKLPEPGHDMTKRCFNCGYYQICHE</sequence>
<keyword evidence="2" id="KW-0540">Nuclease</keyword>
<evidence type="ECO:0000256" key="1">
    <source>
        <dbReference type="ARBA" id="ARBA00001966"/>
    </source>
</evidence>
<dbReference type="InterPro" id="IPR011604">
    <property type="entry name" value="PDDEXK-like_dom_sf"/>
</dbReference>
<dbReference type="InterPro" id="IPR051827">
    <property type="entry name" value="Cas4_exonuclease"/>
</dbReference>
<reference evidence="8 10" key="1">
    <citation type="submission" date="2020-06" db="EMBL/GenBank/DDBJ databases">
        <title>Anoxygenic phototrophic Chloroflexota member uses a Type I reaction center.</title>
        <authorList>
            <person name="Tsuji J.M."/>
            <person name="Shaw N.A."/>
            <person name="Nagashima S."/>
            <person name="Venkiteswaran J."/>
            <person name="Schiff S.L."/>
            <person name="Hanada S."/>
            <person name="Tank M."/>
            <person name="Neufeld J.D."/>
        </authorList>
    </citation>
    <scope>NUCLEOTIDE SEQUENCE [LARGE SCALE GENOMIC DNA]</scope>
    <source>
        <strain evidence="8">L227-S17</strain>
    </source>
</reference>
<evidence type="ECO:0000313" key="9">
    <source>
        <dbReference type="EMBL" id="WJW66929.1"/>
    </source>
</evidence>